<accession>A0A942A6R6</accession>
<evidence type="ECO:0000313" key="4">
    <source>
        <dbReference type="Proteomes" id="UP000722750"/>
    </source>
</evidence>
<feature type="repeat" description="TPR" evidence="1">
    <location>
        <begin position="80"/>
        <end position="113"/>
    </location>
</feature>
<comment type="caution">
    <text evidence="3">The sequence shown here is derived from an EMBL/GenBank/DDBJ whole genome shotgun (WGS) entry which is preliminary data.</text>
</comment>
<keyword evidence="2" id="KW-0812">Transmembrane</keyword>
<keyword evidence="1" id="KW-0802">TPR repeat</keyword>
<organism evidence="3 4">
    <name type="scientific">Candidatus Scalindua arabica</name>
    <dbReference type="NCBI Taxonomy" id="1127984"/>
    <lineage>
        <taxon>Bacteria</taxon>
        <taxon>Pseudomonadati</taxon>
        <taxon>Planctomycetota</taxon>
        <taxon>Candidatus Brocadiia</taxon>
        <taxon>Candidatus Brocadiales</taxon>
        <taxon>Candidatus Scalinduaceae</taxon>
        <taxon>Candidatus Scalindua</taxon>
    </lineage>
</organism>
<dbReference type="SUPFAM" id="SSF48452">
    <property type="entry name" value="TPR-like"/>
    <property type="match status" value="1"/>
</dbReference>
<dbReference type="InterPro" id="IPR019734">
    <property type="entry name" value="TPR_rpt"/>
</dbReference>
<keyword evidence="2" id="KW-1133">Transmembrane helix</keyword>
<keyword evidence="2" id="KW-0472">Membrane</keyword>
<evidence type="ECO:0000256" key="1">
    <source>
        <dbReference type="PROSITE-ProRule" id="PRU00339"/>
    </source>
</evidence>
<dbReference type="SMART" id="SM00028">
    <property type="entry name" value="TPR"/>
    <property type="match status" value="2"/>
</dbReference>
<feature type="transmembrane region" description="Helical" evidence="2">
    <location>
        <begin position="183"/>
        <end position="201"/>
    </location>
</feature>
<gene>
    <name evidence="3" type="ORF">MAG551_02284</name>
</gene>
<dbReference type="EMBL" id="JAANXD010000085">
    <property type="protein sequence ID" value="MBS1259217.1"/>
    <property type="molecule type" value="Genomic_DNA"/>
</dbReference>
<evidence type="ECO:0008006" key="5">
    <source>
        <dbReference type="Google" id="ProtNLM"/>
    </source>
</evidence>
<proteinExistence type="predicted"/>
<evidence type="ECO:0000256" key="2">
    <source>
        <dbReference type="SAM" id="Phobius"/>
    </source>
</evidence>
<protein>
    <recommendedName>
        <fullName evidence="5">Tetratricopeptide repeat protein</fullName>
    </recommendedName>
</protein>
<dbReference type="Proteomes" id="UP000722750">
    <property type="component" value="Unassembled WGS sequence"/>
</dbReference>
<evidence type="ECO:0000313" key="3">
    <source>
        <dbReference type="EMBL" id="MBS1259217.1"/>
    </source>
</evidence>
<sequence length="286" mass="33318">MRQINILMFFILCLAFLCEGRVLAEALTRDSGADTFFRANKEYSAGQKAIAEKREQEAVEKFEHAVQLYEKLLGSGFVNGQIYYNLGNAYYRLGMSGKAIIYYRRAEKLLPRDADIKANINLLKLDFEDKASIRQLPEILKIVCFWYFFLNLNEITSITIYMYLALMASILSFVFIKVQWLRNIIIIFASCLLVLVISLGIKAYSQHSIERGVVVADESKIRYGPGEEYEPRFEIHEGAEVRIEEKKDRWYKVYVYVDVEDFRDDEDKKEVEFRIGWIPEAEVGEI</sequence>
<dbReference type="InterPro" id="IPR011990">
    <property type="entry name" value="TPR-like_helical_dom_sf"/>
</dbReference>
<dbReference type="AlphaFoldDB" id="A0A942A6R6"/>
<name>A0A942A6R6_9BACT</name>
<reference evidence="3" key="1">
    <citation type="journal article" date="2021" name="ISME J.">
        <title>Fine-scale metabolic discontinuity in a stratified prokaryote microbiome of a Red Sea deep halocline.</title>
        <authorList>
            <person name="Michoud G."/>
            <person name="Ngugi D.K."/>
            <person name="Barozzi A."/>
            <person name="Merlino G."/>
            <person name="Calleja M.L."/>
            <person name="Delgado-Huertas A."/>
            <person name="Moran X.A.G."/>
            <person name="Daffonchio D."/>
        </authorList>
    </citation>
    <scope>NUCLEOTIDE SEQUENCE</scope>
    <source>
        <strain evidence="3">SuakinDeep_MAG55_1</strain>
    </source>
</reference>
<dbReference type="Pfam" id="PF13424">
    <property type="entry name" value="TPR_12"/>
    <property type="match status" value="1"/>
</dbReference>
<dbReference type="PROSITE" id="PS50005">
    <property type="entry name" value="TPR"/>
    <property type="match status" value="1"/>
</dbReference>
<dbReference type="Gene3D" id="1.25.40.10">
    <property type="entry name" value="Tetratricopeptide repeat domain"/>
    <property type="match status" value="1"/>
</dbReference>